<feature type="transmembrane region" description="Helical" evidence="9">
    <location>
        <begin position="132"/>
        <end position="150"/>
    </location>
</feature>
<evidence type="ECO:0000256" key="8">
    <source>
        <dbReference type="SAM" id="MobiDB-lite"/>
    </source>
</evidence>
<keyword evidence="5" id="KW-0560">Oxidoreductase</keyword>
<dbReference type="Pfam" id="PF00487">
    <property type="entry name" value="FA_desaturase"/>
    <property type="match status" value="1"/>
</dbReference>
<evidence type="ECO:0000259" key="10">
    <source>
        <dbReference type="Pfam" id="PF00487"/>
    </source>
</evidence>
<feature type="transmembrane region" description="Helical" evidence="9">
    <location>
        <begin position="280"/>
        <end position="298"/>
    </location>
</feature>
<dbReference type="InterPro" id="IPR012171">
    <property type="entry name" value="Fatty_acid_desaturase"/>
</dbReference>
<evidence type="ECO:0000256" key="7">
    <source>
        <dbReference type="ARBA" id="ARBA00023136"/>
    </source>
</evidence>
<keyword evidence="4 9" id="KW-1133">Transmembrane helix</keyword>
<evidence type="ECO:0000256" key="5">
    <source>
        <dbReference type="ARBA" id="ARBA00023002"/>
    </source>
</evidence>
<sequence>MPPNARPSATLFYDDSTTPEVPSSPRHGSNIGLKNAIAEMLDKHADTDGLSKISSDNEDWTDVKHSERKKRDRILDDGVLIGLMKKSDYQGFKRLAINLTIMAATAFAIHRLNVLPALIIRQSPWTVSQLATFVPLYFFYGFQFQCFAFAGQHEFLHRNAFKTKWYNDAVLFLTGCFCFELGEHERVMHKQHHTYTNHIDKDPELTSYYTREQLENPGFRNVPFTRFGYLRQFFDIFNTFKCRAGRIVFSALGVPVDYSGTGWSLRDFNYSRESGILRRLQMTAIAQLVFYTSMMGFFGRTRQGAAALLFWWIVPVLIGYPVVNYFRNLEHADCEVSTLNNNLRNTRSVRTNLLVRLLLWDTNFHAEHHCYPMVPFFNLHKLNQLMYEHVLHNEKDHFTTQNWQAFKPGGWIDQQSRRMATFADKSE</sequence>
<evidence type="ECO:0000256" key="1">
    <source>
        <dbReference type="ARBA" id="ARBA00004141"/>
    </source>
</evidence>
<evidence type="ECO:0000256" key="9">
    <source>
        <dbReference type="SAM" id="Phobius"/>
    </source>
</evidence>
<dbReference type="Proteomes" id="UP000836788">
    <property type="component" value="Chromosome 13"/>
</dbReference>
<comment type="subcellular location">
    <subcellularLocation>
        <location evidence="1">Membrane</location>
        <topology evidence="1">Multi-pass membrane protein</topology>
    </subcellularLocation>
</comment>
<dbReference type="PANTHER" id="PTHR19353:SF88">
    <property type="entry name" value="DELTA(5) FATTY ACID DESATURASE FAT-4"/>
    <property type="match status" value="1"/>
</dbReference>
<evidence type="ECO:0000256" key="6">
    <source>
        <dbReference type="ARBA" id="ARBA00023098"/>
    </source>
</evidence>
<dbReference type="GO" id="GO:0016717">
    <property type="term" value="F:oxidoreductase activity, acting on paired donors, with oxidation of a pair of donors resulting in the reduction of molecular oxygen to two molecules of water"/>
    <property type="evidence" value="ECO:0007669"/>
    <property type="project" value="TreeGrafter"/>
</dbReference>
<dbReference type="AlphaFoldDB" id="A0A8J9S3C3"/>
<dbReference type="PANTHER" id="PTHR19353">
    <property type="entry name" value="FATTY ACID DESATURASE 2"/>
    <property type="match status" value="1"/>
</dbReference>
<keyword evidence="7 9" id="KW-0472">Membrane</keyword>
<evidence type="ECO:0000256" key="2">
    <source>
        <dbReference type="ARBA" id="ARBA00009295"/>
    </source>
</evidence>
<feature type="transmembrane region" description="Helical" evidence="9">
    <location>
        <begin position="95"/>
        <end position="120"/>
    </location>
</feature>
<accession>A0A8J9S3C3</accession>
<reference evidence="11" key="1">
    <citation type="submission" date="2022-02" db="EMBL/GenBank/DDBJ databases">
        <authorList>
            <person name="Giguere J D."/>
        </authorList>
    </citation>
    <scope>NUCLEOTIDE SEQUENCE</scope>
    <source>
        <strain evidence="11">CCAP 1055/1</strain>
    </source>
</reference>
<feature type="region of interest" description="Disordered" evidence="8">
    <location>
        <begin position="1"/>
        <end position="31"/>
    </location>
</feature>
<keyword evidence="3 9" id="KW-0812">Transmembrane</keyword>
<feature type="transmembrane region" description="Helical" evidence="9">
    <location>
        <begin position="304"/>
        <end position="323"/>
    </location>
</feature>
<dbReference type="InterPro" id="IPR005804">
    <property type="entry name" value="FA_desaturase_dom"/>
</dbReference>
<evidence type="ECO:0000313" key="11">
    <source>
        <dbReference type="EMBL" id="CAG9280655.1"/>
    </source>
</evidence>
<evidence type="ECO:0000256" key="4">
    <source>
        <dbReference type="ARBA" id="ARBA00022989"/>
    </source>
</evidence>
<dbReference type="GO" id="GO:0006629">
    <property type="term" value="P:lipid metabolic process"/>
    <property type="evidence" value="ECO:0007669"/>
    <property type="project" value="UniProtKB-KW"/>
</dbReference>
<protein>
    <recommendedName>
        <fullName evidence="10">Fatty acid desaturase domain-containing protein</fullName>
    </recommendedName>
</protein>
<evidence type="ECO:0000256" key="3">
    <source>
        <dbReference type="ARBA" id="ARBA00022692"/>
    </source>
</evidence>
<keyword evidence="6" id="KW-0443">Lipid metabolism</keyword>
<comment type="similarity">
    <text evidence="2">Belongs to the fatty acid desaturase type 1 family.</text>
</comment>
<dbReference type="GO" id="GO:0016020">
    <property type="term" value="C:membrane"/>
    <property type="evidence" value="ECO:0007669"/>
    <property type="project" value="UniProtKB-SubCell"/>
</dbReference>
<organism evidence="11">
    <name type="scientific">Phaeodactylum tricornutum</name>
    <name type="common">Diatom</name>
    <dbReference type="NCBI Taxonomy" id="2850"/>
    <lineage>
        <taxon>Eukaryota</taxon>
        <taxon>Sar</taxon>
        <taxon>Stramenopiles</taxon>
        <taxon>Ochrophyta</taxon>
        <taxon>Bacillariophyta</taxon>
        <taxon>Bacillariophyceae</taxon>
        <taxon>Bacillariophycidae</taxon>
        <taxon>Naviculales</taxon>
        <taxon>Phaeodactylaceae</taxon>
        <taxon>Phaeodactylum</taxon>
    </lineage>
</organism>
<feature type="domain" description="Fatty acid desaturase" evidence="10">
    <location>
        <begin position="133"/>
        <end position="388"/>
    </location>
</feature>
<gene>
    <name evidence="11" type="ORF">PTTT1_LOCUS14018</name>
</gene>
<dbReference type="EMBL" id="OU594954">
    <property type="protein sequence ID" value="CAG9280655.1"/>
    <property type="molecule type" value="Genomic_DNA"/>
</dbReference>
<name>A0A8J9S3C3_PHATR</name>
<proteinExistence type="inferred from homology"/>